<dbReference type="Proteomes" id="UP000033187">
    <property type="component" value="Chromosome 1"/>
</dbReference>
<protein>
    <submittedName>
        <fullName evidence="1">Uncharacterized protein</fullName>
    </submittedName>
</protein>
<proteinExistence type="predicted"/>
<evidence type="ECO:0000313" key="2">
    <source>
        <dbReference type="Proteomes" id="UP000033187"/>
    </source>
</evidence>
<evidence type="ECO:0000313" key="1">
    <source>
        <dbReference type="EMBL" id="CPR18073.1"/>
    </source>
</evidence>
<accession>A0A0D6JEG3</accession>
<dbReference type="KEGG" id="fil:BN1229_v1_1543"/>
<reference evidence="2" key="1">
    <citation type="submission" date="2015-02" db="EMBL/GenBank/DDBJ databases">
        <authorList>
            <person name="Chooi Y.-H."/>
        </authorList>
    </citation>
    <scope>NUCLEOTIDE SEQUENCE [LARGE SCALE GENOMIC DNA]</scope>
    <source>
        <strain evidence="2">strain Y</strain>
    </source>
</reference>
<dbReference type="KEGG" id="fiy:BN1229_v1_1545"/>
<name>A0A0D6JEG3_9HYPH</name>
<keyword evidence="2" id="KW-1185">Reference proteome</keyword>
<sequence length="84" mass="9362">MRSKTDAKLTLQTHRVRTKLNIPNCLAYIPKVLVGGCHNATEPAGLLSLSSLQVFTFDPYRAKHAIIPRELKLNPADIIDTHDL</sequence>
<organism evidence="1 2">
    <name type="scientific">Candidatus Filomicrobium marinum</name>
    <dbReference type="NCBI Taxonomy" id="1608628"/>
    <lineage>
        <taxon>Bacteria</taxon>
        <taxon>Pseudomonadati</taxon>
        <taxon>Pseudomonadota</taxon>
        <taxon>Alphaproteobacteria</taxon>
        <taxon>Hyphomicrobiales</taxon>
        <taxon>Hyphomicrobiaceae</taxon>
        <taxon>Filomicrobium</taxon>
    </lineage>
</organism>
<gene>
    <name evidence="1" type="ORF">YBN1229_v1_1545</name>
</gene>
<dbReference type="AlphaFoldDB" id="A0A0D6JEG3"/>
<dbReference type="EMBL" id="LN829119">
    <property type="protein sequence ID" value="CPR18073.1"/>
    <property type="molecule type" value="Genomic_DNA"/>
</dbReference>